<evidence type="ECO:0000256" key="8">
    <source>
        <dbReference type="ARBA" id="ARBA00033408"/>
    </source>
</evidence>
<dbReference type="AlphaFoldDB" id="A0A6N6RLN5"/>
<protein>
    <recommendedName>
        <fullName evidence="3 9">DNA repair protein RecN</fullName>
    </recommendedName>
    <alternativeName>
        <fullName evidence="8 9">Recombination protein N</fullName>
    </alternativeName>
</protein>
<dbReference type="SUPFAM" id="SSF52540">
    <property type="entry name" value="P-loop containing nucleoside triphosphate hydrolases"/>
    <property type="match status" value="1"/>
</dbReference>
<dbReference type="Proteomes" id="UP000468650">
    <property type="component" value="Unassembled WGS sequence"/>
</dbReference>
<evidence type="ECO:0000313" key="13">
    <source>
        <dbReference type="Proteomes" id="UP000468650"/>
    </source>
</evidence>
<keyword evidence="7 9" id="KW-0234">DNA repair</keyword>
<evidence type="ECO:0000256" key="3">
    <source>
        <dbReference type="ARBA" id="ARBA00021315"/>
    </source>
</evidence>
<dbReference type="PANTHER" id="PTHR11059:SF0">
    <property type="entry name" value="DNA REPAIR PROTEIN RECN"/>
    <property type="match status" value="1"/>
</dbReference>
<evidence type="ECO:0000256" key="5">
    <source>
        <dbReference type="ARBA" id="ARBA00022763"/>
    </source>
</evidence>
<feature type="coiled-coil region" evidence="10">
    <location>
        <begin position="327"/>
        <end position="361"/>
    </location>
</feature>
<evidence type="ECO:0000256" key="9">
    <source>
        <dbReference type="PIRNR" id="PIRNR003128"/>
    </source>
</evidence>
<evidence type="ECO:0000259" key="11">
    <source>
        <dbReference type="Pfam" id="PF02463"/>
    </source>
</evidence>
<organism evidence="12 13">
    <name type="scientific">Phaeocystidibacter luteus</name>
    <dbReference type="NCBI Taxonomy" id="911197"/>
    <lineage>
        <taxon>Bacteria</taxon>
        <taxon>Pseudomonadati</taxon>
        <taxon>Bacteroidota</taxon>
        <taxon>Flavobacteriia</taxon>
        <taxon>Flavobacteriales</taxon>
        <taxon>Phaeocystidibacteraceae</taxon>
        <taxon>Phaeocystidibacter</taxon>
    </lineage>
</organism>
<dbReference type="GO" id="GO:0009432">
    <property type="term" value="P:SOS response"/>
    <property type="evidence" value="ECO:0007669"/>
    <property type="project" value="TreeGrafter"/>
</dbReference>
<proteinExistence type="inferred from homology"/>
<evidence type="ECO:0000256" key="6">
    <source>
        <dbReference type="ARBA" id="ARBA00022840"/>
    </source>
</evidence>
<dbReference type="GO" id="GO:0005524">
    <property type="term" value="F:ATP binding"/>
    <property type="evidence" value="ECO:0007669"/>
    <property type="project" value="UniProtKB-KW"/>
</dbReference>
<dbReference type="OrthoDB" id="9806954at2"/>
<dbReference type="NCBIfam" id="TIGR00634">
    <property type="entry name" value="recN"/>
    <property type="match status" value="1"/>
</dbReference>
<dbReference type="PIRSF" id="PIRSF003128">
    <property type="entry name" value="RecN"/>
    <property type="match status" value="1"/>
</dbReference>
<evidence type="ECO:0000256" key="7">
    <source>
        <dbReference type="ARBA" id="ARBA00023204"/>
    </source>
</evidence>
<dbReference type="GO" id="GO:0006281">
    <property type="term" value="P:DNA repair"/>
    <property type="evidence" value="ECO:0007669"/>
    <property type="project" value="UniProtKB-KW"/>
</dbReference>
<name>A0A6N6RLN5_9FLAO</name>
<keyword evidence="5 9" id="KW-0227">DNA damage</keyword>
<keyword evidence="4" id="KW-0547">Nucleotide-binding</keyword>
<comment type="similarity">
    <text evidence="2 9">Belongs to the RecN family.</text>
</comment>
<keyword evidence="10" id="KW-0175">Coiled coil</keyword>
<dbReference type="InterPro" id="IPR003395">
    <property type="entry name" value="RecF/RecN/SMC_N"/>
</dbReference>
<dbReference type="CDD" id="cd03241">
    <property type="entry name" value="ABC_RecN"/>
    <property type="match status" value="1"/>
</dbReference>
<comment type="caution">
    <text evidence="12">The sequence shown here is derived from an EMBL/GenBank/DDBJ whole genome shotgun (WGS) entry which is preliminary data.</text>
</comment>
<dbReference type="GO" id="GO:0043590">
    <property type="term" value="C:bacterial nucleoid"/>
    <property type="evidence" value="ECO:0007669"/>
    <property type="project" value="TreeGrafter"/>
</dbReference>
<sequence>MITHLHIRNYALISELDLDFTSGFSSITGETGAGKSILLGAMGLALGDRADLKSALNSDEKCVVELTVNLTNYQLRSLFESLDLDYSDETILRREILPSGKSRAFVNDTPARVSDLNEVAQRLIDIHSQNDTLLLRDTQFQLSLIDQLAENEVERDAFKLAHTNWKKAVKALEEIERELTGGQDMDYQKFLLDELIDARLESPEEEDAIEEELHRLQHAEEVAETMGDSDRLMSADNGIMNQLEGLIQSMTSASKYDSRVHDLLERVRSVQIELSDIQGELERIASNADFDPERLQVLDDRMSLIQHLKSKHRVSLLSDLIDAREEISAKVDLFANMEERIEEAKSECVKAEQAMAEAGTALTESRSEVLPNIETKIGDLLTELNMPNARIMMALDARDQPGPTGYDEVSWTFSANMGRDAKPLHKVASGGELSRVMLALKAIMGSSKRLPTIIFDEIDTGISGETAKRVATILKRMGAEMQVLAITHLPQIAAAGKSHYLVEKTEIEGVTRTQIRILNPDERVEEVSRILSGDAASDAARANAAELLSLN</sequence>
<dbReference type="PANTHER" id="PTHR11059">
    <property type="entry name" value="DNA REPAIR PROTEIN RECN"/>
    <property type="match status" value="1"/>
</dbReference>
<dbReference type="GO" id="GO:0006310">
    <property type="term" value="P:DNA recombination"/>
    <property type="evidence" value="ECO:0007669"/>
    <property type="project" value="InterPro"/>
</dbReference>
<feature type="domain" description="RecF/RecN/SMC N-terminal" evidence="11">
    <location>
        <begin position="2"/>
        <end position="504"/>
    </location>
</feature>
<evidence type="ECO:0000313" key="12">
    <source>
        <dbReference type="EMBL" id="KAB2814471.1"/>
    </source>
</evidence>
<dbReference type="Gene3D" id="3.40.50.300">
    <property type="entry name" value="P-loop containing nucleotide triphosphate hydrolases"/>
    <property type="match status" value="2"/>
</dbReference>
<keyword evidence="13" id="KW-1185">Reference proteome</keyword>
<accession>A0A6N6RLN5</accession>
<dbReference type="InterPro" id="IPR004604">
    <property type="entry name" value="DNA_recomb/repair_RecN"/>
</dbReference>
<dbReference type="RefSeq" id="WP_151666051.1">
    <property type="nucleotide sequence ID" value="NZ_WBVO01000001.1"/>
</dbReference>
<evidence type="ECO:0000256" key="10">
    <source>
        <dbReference type="SAM" id="Coils"/>
    </source>
</evidence>
<evidence type="ECO:0000256" key="1">
    <source>
        <dbReference type="ARBA" id="ARBA00003618"/>
    </source>
</evidence>
<dbReference type="EMBL" id="WBVO01000001">
    <property type="protein sequence ID" value="KAB2814471.1"/>
    <property type="molecule type" value="Genomic_DNA"/>
</dbReference>
<evidence type="ECO:0000256" key="2">
    <source>
        <dbReference type="ARBA" id="ARBA00009441"/>
    </source>
</evidence>
<evidence type="ECO:0000256" key="4">
    <source>
        <dbReference type="ARBA" id="ARBA00022741"/>
    </source>
</evidence>
<keyword evidence="6" id="KW-0067">ATP-binding</keyword>
<dbReference type="InterPro" id="IPR027417">
    <property type="entry name" value="P-loop_NTPase"/>
</dbReference>
<reference evidence="12 13" key="1">
    <citation type="submission" date="2019-09" db="EMBL/GenBank/DDBJ databases">
        <title>Genomes of family Cryomorphaceae.</title>
        <authorList>
            <person name="Bowman J.P."/>
        </authorList>
    </citation>
    <scope>NUCLEOTIDE SEQUENCE [LARGE SCALE GENOMIC DNA]</scope>
    <source>
        <strain evidence="12 13">LMG 25704</strain>
    </source>
</reference>
<dbReference type="Pfam" id="PF02463">
    <property type="entry name" value="SMC_N"/>
    <property type="match status" value="1"/>
</dbReference>
<comment type="function">
    <text evidence="1 9">May be involved in recombinational repair of damaged DNA.</text>
</comment>
<gene>
    <name evidence="12" type="primary">recN</name>
    <name evidence="12" type="ORF">F8C67_01675</name>
</gene>